<accession>A0A8X6N3J0</accession>
<dbReference type="EMBL" id="BMAW01044932">
    <property type="protein sequence ID" value="GFS47091.1"/>
    <property type="molecule type" value="Genomic_DNA"/>
</dbReference>
<dbReference type="EMBL" id="BMAW01042748">
    <property type="protein sequence ID" value="GFS35905.1"/>
    <property type="molecule type" value="Genomic_DNA"/>
</dbReference>
<proteinExistence type="predicted"/>
<evidence type="ECO:0000313" key="1">
    <source>
        <dbReference type="EMBL" id="GFS35905.1"/>
    </source>
</evidence>
<evidence type="ECO:0000313" key="4">
    <source>
        <dbReference type="EMBL" id="GFU03073.1"/>
    </source>
</evidence>
<evidence type="ECO:0000313" key="2">
    <source>
        <dbReference type="EMBL" id="GFS47091.1"/>
    </source>
</evidence>
<dbReference type="EMBL" id="BMAW01053638">
    <property type="protein sequence ID" value="GFS92002.1"/>
    <property type="molecule type" value="Genomic_DNA"/>
</dbReference>
<evidence type="ECO:0000313" key="5">
    <source>
        <dbReference type="Proteomes" id="UP000887013"/>
    </source>
</evidence>
<reference evidence="3" key="1">
    <citation type="submission" date="2020-08" db="EMBL/GenBank/DDBJ databases">
        <title>Multicomponent nature underlies the extraordinary mechanical properties of spider dragline silk.</title>
        <authorList>
            <person name="Kono N."/>
            <person name="Nakamura H."/>
            <person name="Mori M."/>
            <person name="Yoshida Y."/>
            <person name="Ohtoshi R."/>
            <person name="Malay A.D."/>
            <person name="Moran D.A.P."/>
            <person name="Tomita M."/>
            <person name="Numata K."/>
            <person name="Arakawa K."/>
        </authorList>
    </citation>
    <scope>NUCLEOTIDE SEQUENCE</scope>
</reference>
<dbReference type="EMBL" id="BMAW01027626">
    <property type="protein sequence ID" value="GFU03073.1"/>
    <property type="molecule type" value="Genomic_DNA"/>
</dbReference>
<protein>
    <submittedName>
        <fullName evidence="3">Uncharacterized protein</fullName>
    </submittedName>
</protein>
<dbReference type="Proteomes" id="UP000887013">
    <property type="component" value="Unassembled WGS sequence"/>
</dbReference>
<name>A0A8X6N3J0_NEPPI</name>
<sequence>MHLKISSATRPNIYALQVKKGGYFGIHISQILFAPVSVVSRKGVGGVSGDNLVEGINYFSTKKYRKGVMEYSGKYYEVFPVPRPSTPSLLLPESFPEYRK</sequence>
<organism evidence="3 5">
    <name type="scientific">Nephila pilipes</name>
    <name type="common">Giant wood spider</name>
    <name type="synonym">Nephila maculata</name>
    <dbReference type="NCBI Taxonomy" id="299642"/>
    <lineage>
        <taxon>Eukaryota</taxon>
        <taxon>Metazoa</taxon>
        <taxon>Ecdysozoa</taxon>
        <taxon>Arthropoda</taxon>
        <taxon>Chelicerata</taxon>
        <taxon>Arachnida</taxon>
        <taxon>Araneae</taxon>
        <taxon>Araneomorphae</taxon>
        <taxon>Entelegynae</taxon>
        <taxon>Araneoidea</taxon>
        <taxon>Nephilidae</taxon>
        <taxon>Nephila</taxon>
    </lineage>
</organism>
<comment type="caution">
    <text evidence="3">The sequence shown here is derived from an EMBL/GenBank/DDBJ whole genome shotgun (WGS) entry which is preliminary data.</text>
</comment>
<gene>
    <name evidence="4" type="ORF">NPIL_311081</name>
    <name evidence="2" type="ORF">NPIL_321961</name>
    <name evidence="3" type="ORF">NPIL_323261</name>
    <name evidence="1" type="ORF">NPIL_407171</name>
</gene>
<keyword evidence="5" id="KW-1185">Reference proteome</keyword>
<evidence type="ECO:0000313" key="3">
    <source>
        <dbReference type="EMBL" id="GFS92002.1"/>
    </source>
</evidence>
<dbReference type="AlphaFoldDB" id="A0A8X6N3J0"/>